<comment type="caution">
    <text evidence="2">The sequence shown here is derived from an EMBL/GenBank/DDBJ whole genome shotgun (WGS) entry which is preliminary data.</text>
</comment>
<evidence type="ECO:0000313" key="3">
    <source>
        <dbReference type="Proteomes" id="UP000178869"/>
    </source>
</evidence>
<proteinExistence type="predicted"/>
<reference evidence="2 3" key="1">
    <citation type="journal article" date="2016" name="Nat. Commun.">
        <title>Thousands of microbial genomes shed light on interconnected biogeochemical processes in an aquifer system.</title>
        <authorList>
            <person name="Anantharaman K."/>
            <person name="Brown C.T."/>
            <person name="Hug L.A."/>
            <person name="Sharon I."/>
            <person name="Castelle C.J."/>
            <person name="Probst A.J."/>
            <person name="Thomas B.C."/>
            <person name="Singh A."/>
            <person name="Wilkins M.J."/>
            <person name="Karaoz U."/>
            <person name="Brodie E.L."/>
            <person name="Williams K.H."/>
            <person name="Hubbard S.S."/>
            <person name="Banfield J.F."/>
        </authorList>
    </citation>
    <scope>NUCLEOTIDE SEQUENCE [LARGE SCALE GENOMIC DNA]</scope>
</reference>
<keyword evidence="1" id="KW-0472">Membrane</keyword>
<dbReference type="Proteomes" id="UP000178869">
    <property type="component" value="Unassembled WGS sequence"/>
</dbReference>
<keyword evidence="1" id="KW-1133">Transmembrane helix</keyword>
<organism evidence="2 3">
    <name type="scientific">Candidatus Terrybacteria bacterium RIFCSPHIGHO2_01_FULL_43_35</name>
    <dbReference type="NCBI Taxonomy" id="1802361"/>
    <lineage>
        <taxon>Bacteria</taxon>
        <taxon>Candidatus Terryibacteriota</taxon>
    </lineage>
</organism>
<feature type="transmembrane region" description="Helical" evidence="1">
    <location>
        <begin position="26"/>
        <end position="47"/>
    </location>
</feature>
<protein>
    <submittedName>
        <fullName evidence="2">Uncharacterized protein</fullName>
    </submittedName>
</protein>
<dbReference type="AlphaFoldDB" id="A0A1G2PFM4"/>
<keyword evidence="1" id="KW-0812">Transmembrane</keyword>
<evidence type="ECO:0000256" key="1">
    <source>
        <dbReference type="SAM" id="Phobius"/>
    </source>
</evidence>
<evidence type="ECO:0000313" key="2">
    <source>
        <dbReference type="EMBL" id="OHA46402.1"/>
    </source>
</evidence>
<dbReference type="EMBL" id="MHSR01000016">
    <property type="protein sequence ID" value="OHA46402.1"/>
    <property type="molecule type" value="Genomic_DNA"/>
</dbReference>
<gene>
    <name evidence="2" type="ORF">A2828_00440</name>
</gene>
<accession>A0A1G2PFM4</accession>
<sequence length="113" mass="12778">MHIQCFGVSCVGSLCYNKNVMDITGLSLIIFVAFLFMLGAFLFPVLFRLNRILGRVDEISADLVHPMKHLAKALAVLKESAITAGIAYFMKKVNEFKQESEEETHHSKIHHKE</sequence>
<name>A0A1G2PFM4_9BACT</name>